<sequence length="76" mass="8832">MKDTMRDEDPREAILKHADAASSDPFWIAPAYQKTQPKTVMADNVYEDENEEDRASKKKSARIEYFCFLFTISNPK</sequence>
<keyword evidence="4" id="KW-1185">Reference proteome</keyword>
<name>A0A507EJS7_9FUNG</name>
<evidence type="ECO:0000313" key="4">
    <source>
        <dbReference type="Proteomes" id="UP000320333"/>
    </source>
</evidence>
<dbReference type="GO" id="GO:0005634">
    <property type="term" value="C:nucleus"/>
    <property type="evidence" value="ECO:0007669"/>
    <property type="project" value="TreeGrafter"/>
</dbReference>
<dbReference type="PANTHER" id="PTHR16017:SF0">
    <property type="entry name" value="WD REPEAT-CONTAINING PROTEIN 70"/>
    <property type="match status" value="1"/>
</dbReference>
<protein>
    <submittedName>
        <fullName evidence="3">Uncharacterized protein</fullName>
    </submittedName>
</protein>
<evidence type="ECO:0000256" key="1">
    <source>
        <dbReference type="ARBA" id="ARBA00022574"/>
    </source>
</evidence>
<dbReference type="Proteomes" id="UP000320333">
    <property type="component" value="Unassembled WGS sequence"/>
</dbReference>
<dbReference type="EMBL" id="QEAP01000607">
    <property type="protein sequence ID" value="TPX63450.1"/>
    <property type="molecule type" value="Genomic_DNA"/>
</dbReference>
<keyword evidence="1" id="KW-0853">WD repeat</keyword>
<dbReference type="GO" id="GO:0035861">
    <property type="term" value="C:site of double-strand break"/>
    <property type="evidence" value="ECO:0007669"/>
    <property type="project" value="TreeGrafter"/>
</dbReference>
<comment type="caution">
    <text evidence="3">The sequence shown here is derived from an EMBL/GenBank/DDBJ whole genome shotgun (WGS) entry which is preliminary data.</text>
</comment>
<dbReference type="AlphaFoldDB" id="A0A507EJS7"/>
<dbReference type="PANTHER" id="PTHR16017">
    <property type="entry name" value="GASTRULATION DEFECTIVE PROTEIN 1-RELATED"/>
    <property type="match status" value="1"/>
</dbReference>
<dbReference type="OrthoDB" id="10264376at2759"/>
<gene>
    <name evidence="3" type="ORF">CcCBS67573_g08681</name>
</gene>
<accession>A0A507EJS7</accession>
<keyword evidence="2" id="KW-0677">Repeat</keyword>
<proteinExistence type="predicted"/>
<evidence type="ECO:0000313" key="3">
    <source>
        <dbReference type="EMBL" id="TPX63450.1"/>
    </source>
</evidence>
<dbReference type="STRING" id="246404.A0A507EJS7"/>
<evidence type="ECO:0000256" key="2">
    <source>
        <dbReference type="ARBA" id="ARBA00022737"/>
    </source>
</evidence>
<reference evidence="3 4" key="1">
    <citation type="journal article" date="2019" name="Sci. Rep.">
        <title>Comparative genomics of chytrid fungi reveal insights into the obligate biotrophic and pathogenic lifestyle of Synchytrium endobioticum.</title>
        <authorList>
            <person name="van de Vossenberg B.T.L.H."/>
            <person name="Warris S."/>
            <person name="Nguyen H.D.T."/>
            <person name="van Gent-Pelzer M.P.E."/>
            <person name="Joly D.L."/>
            <person name="van de Geest H.C."/>
            <person name="Bonants P.J.M."/>
            <person name="Smith D.S."/>
            <person name="Levesque C.A."/>
            <person name="van der Lee T.A.J."/>
        </authorList>
    </citation>
    <scope>NUCLEOTIDE SEQUENCE [LARGE SCALE GENOMIC DNA]</scope>
    <source>
        <strain evidence="3 4">CBS 675.73</strain>
    </source>
</reference>
<organism evidence="3 4">
    <name type="scientific">Chytriomyces confervae</name>
    <dbReference type="NCBI Taxonomy" id="246404"/>
    <lineage>
        <taxon>Eukaryota</taxon>
        <taxon>Fungi</taxon>
        <taxon>Fungi incertae sedis</taxon>
        <taxon>Chytridiomycota</taxon>
        <taxon>Chytridiomycota incertae sedis</taxon>
        <taxon>Chytridiomycetes</taxon>
        <taxon>Chytridiales</taxon>
        <taxon>Chytriomycetaceae</taxon>
        <taxon>Chytriomyces</taxon>
    </lineage>
</organism>
<dbReference type="InterPro" id="IPR051858">
    <property type="entry name" value="WD_repeat_GAD-1"/>
</dbReference>